<feature type="coiled-coil region" evidence="7">
    <location>
        <begin position="232"/>
        <end position="261"/>
    </location>
</feature>
<dbReference type="Gene3D" id="3.30.40.10">
    <property type="entry name" value="Zinc/RING finger domain, C3HC4 (zinc finger)"/>
    <property type="match status" value="1"/>
</dbReference>
<evidence type="ECO:0000256" key="2">
    <source>
        <dbReference type="ARBA" id="ARBA00022723"/>
    </source>
</evidence>
<evidence type="ECO:0000256" key="3">
    <source>
        <dbReference type="ARBA" id="ARBA00022771"/>
    </source>
</evidence>
<reference evidence="10 11" key="1">
    <citation type="journal article" date="2015" name="Genome Biol. Evol.">
        <title>Comparative Genomics of a Bacterivorous Green Alga Reveals Evolutionary Causalities and Consequences of Phago-Mixotrophic Mode of Nutrition.</title>
        <authorList>
            <person name="Burns J.A."/>
            <person name="Paasch A."/>
            <person name="Narechania A."/>
            <person name="Kim E."/>
        </authorList>
    </citation>
    <scope>NUCLEOTIDE SEQUENCE [LARGE SCALE GENOMIC DNA]</scope>
    <source>
        <strain evidence="10 11">PLY_AMNH</strain>
    </source>
</reference>
<feature type="region of interest" description="Disordered" evidence="8">
    <location>
        <begin position="522"/>
        <end position="557"/>
    </location>
</feature>
<dbReference type="SMART" id="SM00249">
    <property type="entry name" value="PHD"/>
    <property type="match status" value="1"/>
</dbReference>
<evidence type="ECO:0000256" key="4">
    <source>
        <dbReference type="ARBA" id="ARBA00022833"/>
    </source>
</evidence>
<evidence type="ECO:0000259" key="9">
    <source>
        <dbReference type="PROSITE" id="PS50016"/>
    </source>
</evidence>
<comment type="caution">
    <text evidence="10">The sequence shown here is derived from an EMBL/GenBank/DDBJ whole genome shotgun (WGS) entry which is preliminary data.</text>
</comment>
<name>A0AAE0ET52_9CHLO</name>
<dbReference type="Proteomes" id="UP001190700">
    <property type="component" value="Unassembled WGS sequence"/>
</dbReference>
<evidence type="ECO:0000256" key="7">
    <source>
        <dbReference type="SAM" id="Coils"/>
    </source>
</evidence>
<feature type="region of interest" description="Disordered" evidence="8">
    <location>
        <begin position="1037"/>
        <end position="1094"/>
    </location>
</feature>
<evidence type="ECO:0000256" key="1">
    <source>
        <dbReference type="ARBA" id="ARBA00004123"/>
    </source>
</evidence>
<dbReference type="InterPro" id="IPR037869">
    <property type="entry name" value="Spp1/CFP1"/>
</dbReference>
<dbReference type="InterPro" id="IPR013083">
    <property type="entry name" value="Znf_RING/FYVE/PHD"/>
</dbReference>
<dbReference type="GO" id="GO:0048188">
    <property type="term" value="C:Set1C/COMPASS complex"/>
    <property type="evidence" value="ECO:0007669"/>
    <property type="project" value="InterPro"/>
</dbReference>
<gene>
    <name evidence="10" type="ORF">CYMTET_50439</name>
</gene>
<dbReference type="InterPro" id="IPR019786">
    <property type="entry name" value="Zinc_finger_PHD-type_CS"/>
</dbReference>
<feature type="domain" description="PHD-type" evidence="9">
    <location>
        <begin position="444"/>
        <end position="497"/>
    </location>
</feature>
<proteinExistence type="predicted"/>
<dbReference type="GO" id="GO:0008270">
    <property type="term" value="F:zinc ion binding"/>
    <property type="evidence" value="ECO:0007669"/>
    <property type="project" value="UniProtKB-KW"/>
</dbReference>
<keyword evidence="4" id="KW-0862">Zinc</keyword>
<dbReference type="SUPFAM" id="SSF57903">
    <property type="entry name" value="FYVE/PHD zinc finger"/>
    <property type="match status" value="1"/>
</dbReference>
<keyword evidence="7" id="KW-0175">Coiled coil</keyword>
<feature type="compositionally biased region" description="Low complexity" evidence="8">
    <location>
        <begin position="355"/>
        <end position="383"/>
    </location>
</feature>
<dbReference type="GO" id="GO:0045893">
    <property type="term" value="P:positive regulation of DNA-templated transcription"/>
    <property type="evidence" value="ECO:0007669"/>
    <property type="project" value="TreeGrafter"/>
</dbReference>
<feature type="region of interest" description="Disordered" evidence="8">
    <location>
        <begin position="310"/>
        <end position="431"/>
    </location>
</feature>
<dbReference type="PROSITE" id="PS50016">
    <property type="entry name" value="ZF_PHD_2"/>
    <property type="match status" value="1"/>
</dbReference>
<dbReference type="PROSITE" id="PS01359">
    <property type="entry name" value="ZF_PHD_1"/>
    <property type="match status" value="1"/>
</dbReference>
<comment type="subcellular location">
    <subcellularLocation>
        <location evidence="1">Nucleus</location>
    </subcellularLocation>
</comment>
<feature type="compositionally biased region" description="Basic and acidic residues" evidence="8">
    <location>
        <begin position="394"/>
        <end position="408"/>
    </location>
</feature>
<keyword evidence="11" id="KW-1185">Reference proteome</keyword>
<evidence type="ECO:0000256" key="6">
    <source>
        <dbReference type="PROSITE-ProRule" id="PRU00146"/>
    </source>
</evidence>
<sequence length="1094" mass="114298">MADLTEYELERERRIASNREMLAKLQLPALAASVSASPAAHTYQQAARTPEDLELSEARRLAAKRKREEEEARYFLARRSLRAKGIGPLAETDEEVELRIQWAEEARVEGEKRKIEREEALAAARARGEAVATRGGRPVTWIGGGGQDPHELTTMGVPELRARFLQVFGQHTASNNSTWLRKKLAEPIVGTGPVRASQPRSRDLHANIWTKGELPAGLPGARTVDDMMELLTEEERIQYRAAEAEARAEELELELRGGVGEAPVYSMAAPPPPAAKSPGWSPGTPAELPVCKYRCKCPLINSAAHRALFQHPSKDPAPTGQSSGLGREASVDEAEASSDGPSKLKKARKSEERAPLPQLAPQELLALAPPPRKAATAASQAMKKASKPQVVPKTELKPVEKVKSTEKAKGKKAAARLEEEEEEEEEDEEGGAVANGILAGHWEQLYCLCRAPDDGQFMIGCDSCDGWYHPGCVGLSVKKVQRWTDSHVYECPVCEEKTRRAKARAEKAAASAAQKAAAAAAEAAAKARNREKSAARKASRAAEPPPAPSGADAVAVPRETLTEKRLRQRQQKQLELEHSSARTLLLTPASAPEAGVEPGRALAEVCAAPVAPLPATSELLAQAVGSADQEEEPQGREPALDAPVACIVPATSAGEEGVDGVDAGAQGSMVAPDPPREVVMEGAAVAEEAPILASTTEHEQVYGVEGVPENMSQAMPTVASSEEPAASQAVHVPEARTQAAVEGARWATHAHSARDAAVENAPVDMGRSLNVTAEERSNDAMEICDRQLAPYPTAERGDVAEPAVGGTAGSDVVSVVEEPAAGNALMTFGMQEQAAGDMADLAAAAEQAARDMADPGVEGATAEQAAAAARCEEAETGATVGQAASGTIASGVAVASEQAGACEEAGGEAAADLGAEAVASEQAGACEEAGGEAAADLSAEAVASEQAGAFGTVVQVTAGAQLSDGPHINDHPTKAVPDTDIEMAENDNGVPAVMAASRLPDALCQNRSQEELTSVGAEVVEEDVDMEQAPPEVEMAAGEVEERSLNDPSTIPDASGTAVSASGDPREDAAQQDVAKLGGSEASRSSMGFDDGHT</sequence>
<keyword evidence="3 6" id="KW-0863">Zinc-finger</keyword>
<dbReference type="AlphaFoldDB" id="A0AAE0ET52"/>
<accession>A0AAE0ET52</accession>
<evidence type="ECO:0000313" key="10">
    <source>
        <dbReference type="EMBL" id="KAK3239646.1"/>
    </source>
</evidence>
<dbReference type="EMBL" id="LGRX02033853">
    <property type="protein sequence ID" value="KAK3239646.1"/>
    <property type="molecule type" value="Genomic_DNA"/>
</dbReference>
<dbReference type="InterPro" id="IPR019787">
    <property type="entry name" value="Znf_PHD-finger"/>
</dbReference>
<keyword evidence="5" id="KW-0539">Nucleus</keyword>
<feature type="compositionally biased region" description="Acidic residues" evidence="8">
    <location>
        <begin position="418"/>
        <end position="430"/>
    </location>
</feature>
<dbReference type="PANTHER" id="PTHR46174">
    <property type="entry name" value="CXXC-TYPE ZINC FINGER PROTEIN 1"/>
    <property type="match status" value="1"/>
</dbReference>
<evidence type="ECO:0000256" key="5">
    <source>
        <dbReference type="ARBA" id="ARBA00023242"/>
    </source>
</evidence>
<dbReference type="Pfam" id="PF00628">
    <property type="entry name" value="PHD"/>
    <property type="match status" value="1"/>
</dbReference>
<keyword evidence="2" id="KW-0479">Metal-binding</keyword>
<dbReference type="InterPro" id="IPR011011">
    <property type="entry name" value="Znf_FYVE_PHD"/>
</dbReference>
<protein>
    <recommendedName>
        <fullName evidence="9">PHD-type domain-containing protein</fullName>
    </recommendedName>
</protein>
<evidence type="ECO:0000256" key="8">
    <source>
        <dbReference type="SAM" id="MobiDB-lite"/>
    </source>
</evidence>
<dbReference type="InterPro" id="IPR001965">
    <property type="entry name" value="Znf_PHD"/>
</dbReference>
<organism evidence="10 11">
    <name type="scientific">Cymbomonas tetramitiformis</name>
    <dbReference type="NCBI Taxonomy" id="36881"/>
    <lineage>
        <taxon>Eukaryota</taxon>
        <taxon>Viridiplantae</taxon>
        <taxon>Chlorophyta</taxon>
        <taxon>Pyramimonadophyceae</taxon>
        <taxon>Pyramimonadales</taxon>
        <taxon>Pyramimonadaceae</taxon>
        <taxon>Cymbomonas</taxon>
    </lineage>
</organism>
<dbReference type="PANTHER" id="PTHR46174:SF1">
    <property type="entry name" value="CXXC-TYPE ZINC FINGER PROTEIN 1"/>
    <property type="match status" value="1"/>
</dbReference>
<evidence type="ECO:0000313" key="11">
    <source>
        <dbReference type="Proteomes" id="UP001190700"/>
    </source>
</evidence>